<proteinExistence type="predicted"/>
<gene>
    <name evidence="1" type="ORF">A2V71_00220</name>
</gene>
<reference evidence="1 2" key="1">
    <citation type="journal article" date="2016" name="Nat. Commun.">
        <title>Thousands of microbial genomes shed light on interconnected biogeochemical processes in an aquifer system.</title>
        <authorList>
            <person name="Anantharaman K."/>
            <person name="Brown C.T."/>
            <person name="Hug L.A."/>
            <person name="Sharon I."/>
            <person name="Castelle C.J."/>
            <person name="Probst A.J."/>
            <person name="Thomas B.C."/>
            <person name="Singh A."/>
            <person name="Wilkins M.J."/>
            <person name="Karaoz U."/>
            <person name="Brodie E.L."/>
            <person name="Williams K.H."/>
            <person name="Hubbard S.S."/>
            <person name="Banfield J.F."/>
        </authorList>
    </citation>
    <scope>NUCLEOTIDE SEQUENCE [LARGE SCALE GENOMIC DNA]</scope>
</reference>
<name>A0A1F5DN73_9BACT</name>
<sequence>MTIKQIFNLAIEAGVHADPRGRRGIEHWLELEKKKYRKLPEEEKEFFDKERLTNPYADSRVHFGDPDTKVKTIIAGVEVEEPEIALITALSAKDKSNEVIKVMKRGTNNSITNNFVLPDLIITHHPIGKAFAALDDVMKMQADLMASYGVPINVAEGVNRERLSAVSRSISPINHMKPVDLAKFANLPIMNIHTPCDNLVFQFLQKLMDRKNPETVGEIIDILRKIPEYKESALNNAGPRIFAGAPENRAGKIVAFDITGGTEGAKEIYPELAKAGVGTIIGMHMKDENREEAIKNHLNVVIAGHISSDSIGMNLFLDKLAAKNIKIIPLGGLIRYRRSK</sequence>
<dbReference type="EMBL" id="MEZT01000016">
    <property type="protein sequence ID" value="OGD56617.1"/>
    <property type="molecule type" value="Genomic_DNA"/>
</dbReference>
<dbReference type="AlphaFoldDB" id="A0A1F5DN73"/>
<dbReference type="Proteomes" id="UP000178764">
    <property type="component" value="Unassembled WGS sequence"/>
</dbReference>
<comment type="caution">
    <text evidence="1">The sequence shown here is derived from an EMBL/GenBank/DDBJ whole genome shotgun (WGS) entry which is preliminary data.</text>
</comment>
<organism evidence="1 2">
    <name type="scientific">Candidatus Berkelbacteria bacterium RBG_13_40_8</name>
    <dbReference type="NCBI Taxonomy" id="1797467"/>
    <lineage>
        <taxon>Bacteria</taxon>
        <taxon>Candidatus Berkelbacteria</taxon>
    </lineage>
</organism>
<evidence type="ECO:0000313" key="2">
    <source>
        <dbReference type="Proteomes" id="UP000178764"/>
    </source>
</evidence>
<accession>A0A1F5DN73</accession>
<evidence type="ECO:0000313" key="1">
    <source>
        <dbReference type="EMBL" id="OGD56617.1"/>
    </source>
</evidence>
<evidence type="ECO:0008006" key="3">
    <source>
        <dbReference type="Google" id="ProtNLM"/>
    </source>
</evidence>
<protein>
    <recommendedName>
        <fullName evidence="3">NGG1p interacting factor NIF3</fullName>
    </recommendedName>
</protein>